<dbReference type="EMBL" id="JTCM02000018">
    <property type="protein sequence ID" value="NEU73100.1"/>
    <property type="molecule type" value="Genomic_DNA"/>
</dbReference>
<feature type="domain" description="Tr-type G" evidence="1">
    <location>
        <begin position="2"/>
        <end position="131"/>
    </location>
</feature>
<dbReference type="InterPro" id="IPR000795">
    <property type="entry name" value="T_Tr_GTP-bd_dom"/>
</dbReference>
<dbReference type="InterPro" id="IPR052705">
    <property type="entry name" value="Gliding_Motility_GTPase"/>
</dbReference>
<dbReference type="PANTHER" id="PTHR42708:SF1">
    <property type="entry name" value="GLIDING MOTILITY PROTEIN MGLA"/>
    <property type="match status" value="1"/>
</dbReference>
<name>A0A846H937_9CYAN</name>
<dbReference type="GO" id="GO:0005525">
    <property type="term" value="F:GTP binding"/>
    <property type="evidence" value="ECO:0007669"/>
    <property type="project" value="InterPro"/>
</dbReference>
<evidence type="ECO:0000313" key="2">
    <source>
        <dbReference type="EMBL" id="NEU73100.1"/>
    </source>
</evidence>
<gene>
    <name evidence="2" type="ORF">PI95_011145</name>
</gene>
<accession>A0A846H937</accession>
<proteinExistence type="predicted"/>
<organism evidence="2 3">
    <name type="scientific">Hassallia byssoidea VB512170</name>
    <dbReference type="NCBI Taxonomy" id="1304833"/>
    <lineage>
        <taxon>Bacteria</taxon>
        <taxon>Bacillati</taxon>
        <taxon>Cyanobacteriota</taxon>
        <taxon>Cyanophyceae</taxon>
        <taxon>Nostocales</taxon>
        <taxon>Tolypothrichaceae</taxon>
        <taxon>Hassallia</taxon>
    </lineage>
</organism>
<dbReference type="RefSeq" id="WP_039737469.1">
    <property type="nucleotide sequence ID" value="NZ_JTCM02000018.1"/>
</dbReference>
<keyword evidence="3" id="KW-1185">Reference proteome</keyword>
<evidence type="ECO:0000313" key="3">
    <source>
        <dbReference type="Proteomes" id="UP000031549"/>
    </source>
</evidence>
<dbReference type="Gene3D" id="3.40.50.300">
    <property type="entry name" value="P-loop containing nucleotide triphosphate hydrolases"/>
    <property type="match status" value="1"/>
</dbReference>
<dbReference type="CDD" id="cd00882">
    <property type="entry name" value="Ras_like_GTPase"/>
    <property type="match status" value="1"/>
</dbReference>
<dbReference type="PANTHER" id="PTHR42708">
    <property type="entry name" value="ATP/GTP-BINDING PROTEIN-RELATED"/>
    <property type="match status" value="1"/>
</dbReference>
<dbReference type="GO" id="GO:0003924">
    <property type="term" value="F:GTPase activity"/>
    <property type="evidence" value="ECO:0007669"/>
    <property type="project" value="InterPro"/>
</dbReference>
<dbReference type="Proteomes" id="UP000031549">
    <property type="component" value="Unassembled WGS sequence"/>
</dbReference>
<dbReference type="Pfam" id="PF00009">
    <property type="entry name" value="GTP_EFTU"/>
    <property type="match status" value="1"/>
</dbReference>
<dbReference type="AlphaFoldDB" id="A0A846H937"/>
<protein>
    <submittedName>
        <fullName evidence="2">GTPase</fullName>
    </submittedName>
</protein>
<comment type="caution">
    <text evidence="2">The sequence shown here is derived from an EMBL/GenBank/DDBJ whole genome shotgun (WGS) entry which is preliminary data.</text>
</comment>
<dbReference type="SUPFAM" id="SSF52540">
    <property type="entry name" value="P-loop containing nucleoside triphosphate hydrolases"/>
    <property type="match status" value="1"/>
</dbReference>
<dbReference type="InterPro" id="IPR027417">
    <property type="entry name" value="P-loop_NTPase"/>
</dbReference>
<sequence length="184" mass="20356">MEIMRLVVTGHVGAGKSTFIRSISEIEVVDTDCQATDQTALLKEKTTVAFDFGKLQFSPDMVLHLYGTPGHERFNFLWKILINKAHAYILLVSANRPEEFSSARRIADYMNRTVQIPMIIGLTHVDCPGAWSEENIAIALGYASKQTRPPIVTVSPNQSASVAQAIIALVQHYTQSSLPQEITV</sequence>
<evidence type="ECO:0000259" key="1">
    <source>
        <dbReference type="Pfam" id="PF00009"/>
    </source>
</evidence>
<reference evidence="2 3" key="1">
    <citation type="journal article" date="2015" name="Genome Announc.">
        <title>Draft Genome Sequence of Cyanobacterium Hassallia byssoidea Strain VB512170, Isolated from Monuments in India.</title>
        <authorList>
            <person name="Singh D."/>
            <person name="Chandrababunaidu M.M."/>
            <person name="Panda A."/>
            <person name="Sen D."/>
            <person name="Bhattacharyya S."/>
            <person name="Adhikary S.P."/>
            <person name="Tripathy S."/>
        </authorList>
    </citation>
    <scope>NUCLEOTIDE SEQUENCE [LARGE SCALE GENOMIC DNA]</scope>
    <source>
        <strain evidence="2 3">VB512170</strain>
    </source>
</reference>